<proteinExistence type="predicted"/>
<sequence>MDSSSPYKSGPWYQIMKLKDDISSYGITLPSIFKRKIGNGRTTHFWTDPWLGGPRLCDTFSRLYRLESNLECSVYDRAPVHHANINVLGRGSLNPVSHLHPPNLMFLWAWTRQPRSVVEKQELHELTNLLSSLYLSNDIIDTWECSISNDRLFTIPHQDFVLDEDDFDFEEGLFVCWVDVFDDEMMKMILMDVLILEMNCGDDGTVKEKQIGDELW</sequence>
<keyword evidence="1" id="KW-0808">Transferase</keyword>
<dbReference type="EMBL" id="PKPP01004760">
    <property type="protein sequence ID" value="PWA62894.1"/>
    <property type="molecule type" value="Genomic_DNA"/>
</dbReference>
<dbReference type="PANTHER" id="PTHR36617">
    <property type="entry name" value="PROTEIN, PUTATIVE-RELATED"/>
    <property type="match status" value="1"/>
</dbReference>
<organism evidence="1 2">
    <name type="scientific">Artemisia annua</name>
    <name type="common">Sweet wormwood</name>
    <dbReference type="NCBI Taxonomy" id="35608"/>
    <lineage>
        <taxon>Eukaryota</taxon>
        <taxon>Viridiplantae</taxon>
        <taxon>Streptophyta</taxon>
        <taxon>Embryophyta</taxon>
        <taxon>Tracheophyta</taxon>
        <taxon>Spermatophyta</taxon>
        <taxon>Magnoliopsida</taxon>
        <taxon>eudicotyledons</taxon>
        <taxon>Gunneridae</taxon>
        <taxon>Pentapetalae</taxon>
        <taxon>asterids</taxon>
        <taxon>campanulids</taxon>
        <taxon>Asterales</taxon>
        <taxon>Asteraceae</taxon>
        <taxon>Asteroideae</taxon>
        <taxon>Anthemideae</taxon>
        <taxon>Artemisiinae</taxon>
        <taxon>Artemisia</taxon>
    </lineage>
</organism>
<accession>A0A2U1MNU6</accession>
<evidence type="ECO:0000313" key="1">
    <source>
        <dbReference type="EMBL" id="PWA62894.1"/>
    </source>
</evidence>
<keyword evidence="2" id="KW-1185">Reference proteome</keyword>
<dbReference type="Proteomes" id="UP000245207">
    <property type="component" value="Unassembled WGS sequence"/>
</dbReference>
<protein>
    <submittedName>
        <fullName evidence="1">RNA-directed DNA polymerase, eukaryota, Reverse transcriptase zinc-binding domain protein</fullName>
    </submittedName>
</protein>
<comment type="caution">
    <text evidence="1">The sequence shown here is derived from an EMBL/GenBank/DDBJ whole genome shotgun (WGS) entry which is preliminary data.</text>
</comment>
<evidence type="ECO:0000313" key="2">
    <source>
        <dbReference type="Proteomes" id="UP000245207"/>
    </source>
</evidence>
<dbReference type="PANTHER" id="PTHR36617:SF5">
    <property type="entry name" value="OS05G0421675 PROTEIN"/>
    <property type="match status" value="1"/>
</dbReference>
<dbReference type="AlphaFoldDB" id="A0A2U1MNU6"/>
<dbReference type="GO" id="GO:0003964">
    <property type="term" value="F:RNA-directed DNA polymerase activity"/>
    <property type="evidence" value="ECO:0007669"/>
    <property type="project" value="UniProtKB-KW"/>
</dbReference>
<keyword evidence="1" id="KW-0695">RNA-directed DNA polymerase</keyword>
<reference evidence="1 2" key="1">
    <citation type="journal article" date="2018" name="Mol. Plant">
        <title>The genome of Artemisia annua provides insight into the evolution of Asteraceae family and artemisinin biosynthesis.</title>
        <authorList>
            <person name="Shen Q."/>
            <person name="Zhang L."/>
            <person name="Liao Z."/>
            <person name="Wang S."/>
            <person name="Yan T."/>
            <person name="Shi P."/>
            <person name="Liu M."/>
            <person name="Fu X."/>
            <person name="Pan Q."/>
            <person name="Wang Y."/>
            <person name="Lv Z."/>
            <person name="Lu X."/>
            <person name="Zhang F."/>
            <person name="Jiang W."/>
            <person name="Ma Y."/>
            <person name="Chen M."/>
            <person name="Hao X."/>
            <person name="Li L."/>
            <person name="Tang Y."/>
            <person name="Lv G."/>
            <person name="Zhou Y."/>
            <person name="Sun X."/>
            <person name="Brodelius P.E."/>
            <person name="Rose J.K.C."/>
            <person name="Tang K."/>
        </authorList>
    </citation>
    <scope>NUCLEOTIDE SEQUENCE [LARGE SCALE GENOMIC DNA]</scope>
    <source>
        <strain evidence="2">cv. Huhao1</strain>
        <tissue evidence="1">Leaf</tissue>
    </source>
</reference>
<keyword evidence="1" id="KW-0548">Nucleotidyltransferase</keyword>
<name>A0A2U1MNU6_ARTAN</name>
<gene>
    <name evidence="1" type="ORF">CTI12_AA359870</name>
</gene>